<accession>A0A6M3M5P5</accession>
<evidence type="ECO:0000313" key="2">
    <source>
        <dbReference type="EMBL" id="QJB05198.1"/>
    </source>
</evidence>
<gene>
    <name evidence="1" type="ORF">MM171A00102_0009</name>
    <name evidence="2" type="ORF">MM171B00096_0008</name>
</gene>
<evidence type="ECO:0000313" key="1">
    <source>
        <dbReference type="EMBL" id="QJB01450.1"/>
    </source>
</evidence>
<reference evidence="1" key="1">
    <citation type="submission" date="2020-03" db="EMBL/GenBank/DDBJ databases">
        <title>The deep terrestrial virosphere.</title>
        <authorList>
            <person name="Holmfeldt K."/>
            <person name="Nilsson E."/>
            <person name="Simone D."/>
            <person name="Lopez-Fernandez M."/>
            <person name="Wu X."/>
            <person name="de Brujin I."/>
            <person name="Lundin D."/>
            <person name="Andersson A."/>
            <person name="Bertilsson S."/>
            <person name="Dopson M."/>
        </authorList>
    </citation>
    <scope>NUCLEOTIDE SEQUENCE</scope>
    <source>
        <strain evidence="1">MM171A00102</strain>
        <strain evidence="2">MM171B00096</strain>
    </source>
</reference>
<dbReference type="EMBL" id="MT143896">
    <property type="protein sequence ID" value="QJB05198.1"/>
    <property type="molecule type" value="Genomic_DNA"/>
</dbReference>
<organism evidence="1">
    <name type="scientific">viral metagenome</name>
    <dbReference type="NCBI Taxonomy" id="1070528"/>
    <lineage>
        <taxon>unclassified sequences</taxon>
        <taxon>metagenomes</taxon>
        <taxon>organismal metagenomes</taxon>
    </lineage>
</organism>
<name>A0A6M3M5P5_9ZZZZ</name>
<dbReference type="EMBL" id="MT143709">
    <property type="protein sequence ID" value="QJB01450.1"/>
    <property type="molecule type" value="Genomic_DNA"/>
</dbReference>
<dbReference type="AlphaFoldDB" id="A0A6M3M5P5"/>
<protein>
    <submittedName>
        <fullName evidence="1">Uncharacterized protein</fullName>
    </submittedName>
</protein>
<proteinExistence type="predicted"/>
<sequence length="86" mass="9483">MIDWQKVYAGLHAAGFTDGQIAELGGLSRRVVNRVRNNAYQHETHEPGYEGGQALLDALTGAVKEGILDYDPLVTHHEPELAESRE</sequence>